<dbReference type="PATRIC" id="fig|217031.4.peg.5041"/>
<proteinExistence type="predicted"/>
<evidence type="ECO:0000313" key="3">
    <source>
        <dbReference type="Proteomes" id="UP000053881"/>
    </source>
</evidence>
<gene>
    <name evidence="2" type="ORF">ABB05_08755</name>
    <name evidence="1" type="ORF">ACA29_14915</name>
</gene>
<evidence type="ECO:0000313" key="2">
    <source>
        <dbReference type="EMBL" id="OAK72320.1"/>
    </source>
</evidence>
<keyword evidence="4" id="KW-1185">Reference proteome</keyword>
<protein>
    <submittedName>
        <fullName evidence="1">Membrane protein</fullName>
    </submittedName>
</protein>
<dbReference type="NCBIfam" id="TIGR03826">
    <property type="entry name" value="YvyF"/>
    <property type="match status" value="1"/>
</dbReference>
<sequence>MDLLNCPTCGKIYVNHFMRDVCNECYQKEETAYDEVYRFLRKRENRAATIETIAEVTGVEVELLYKWLRKGRLHAAQFPNLGYPCDRCGKLIKEGKLCDSCSTGLKEELSQFEKEKERHEELSKVVYYSQDQRKK</sequence>
<reference evidence="2 4" key="1">
    <citation type="submission" date="2015-05" db="EMBL/GenBank/DDBJ databases">
        <title>Comparison of genome.</title>
        <authorList>
            <person name="Zheng Z."/>
            <person name="Sun M."/>
        </authorList>
    </citation>
    <scope>NUCLEOTIDE SEQUENCE [LARGE SCALE GENOMIC DNA]</scope>
    <source>
        <strain evidence="2 4">G25-74</strain>
    </source>
</reference>
<dbReference type="AlphaFoldDB" id="A0A0Q9Y495"/>
<organism evidence="1 3">
    <name type="scientific">Lederbergia galactosidilytica</name>
    <dbReference type="NCBI Taxonomy" id="217031"/>
    <lineage>
        <taxon>Bacteria</taxon>
        <taxon>Bacillati</taxon>
        <taxon>Bacillota</taxon>
        <taxon>Bacilli</taxon>
        <taxon>Bacillales</taxon>
        <taxon>Bacillaceae</taxon>
        <taxon>Lederbergia</taxon>
    </lineage>
</organism>
<dbReference type="Proteomes" id="UP000053881">
    <property type="component" value="Unassembled WGS sequence"/>
</dbReference>
<dbReference type="InterPro" id="IPR022258">
    <property type="entry name" value="Flagellar_operon_YvyF"/>
</dbReference>
<dbReference type="EMBL" id="LDJR01000040">
    <property type="protein sequence ID" value="OAK72320.1"/>
    <property type="molecule type" value="Genomic_DNA"/>
</dbReference>
<dbReference type="Proteomes" id="UP000077881">
    <property type="component" value="Unassembled WGS sequence"/>
</dbReference>
<dbReference type="RefSeq" id="WP_057983860.1">
    <property type="nucleotide sequence ID" value="NZ_LDJR01000040.1"/>
</dbReference>
<dbReference type="EMBL" id="LGPB01000113">
    <property type="protein sequence ID" value="KRG11710.1"/>
    <property type="molecule type" value="Genomic_DNA"/>
</dbReference>
<dbReference type="OrthoDB" id="1739831at2"/>
<reference evidence="1 3" key="2">
    <citation type="submission" date="2015-06" db="EMBL/GenBank/DDBJ databases">
        <title>Genome sequencing project of Bacillus galactosidilyticus PL133.</title>
        <authorList>
            <person name="Gaiero J."/>
            <person name="Nicol R."/>
            <person name="Habash M."/>
        </authorList>
    </citation>
    <scope>NUCLEOTIDE SEQUENCE [LARGE SCALE GENOMIC DNA]</scope>
    <source>
        <strain evidence="1 3">PL133</strain>
    </source>
</reference>
<evidence type="ECO:0000313" key="4">
    <source>
        <dbReference type="Proteomes" id="UP000077881"/>
    </source>
</evidence>
<dbReference type="STRING" id="217031.ABB05_08755"/>
<evidence type="ECO:0000313" key="1">
    <source>
        <dbReference type="EMBL" id="KRG11710.1"/>
    </source>
</evidence>
<name>A0A0Q9Y495_9BACI</name>
<comment type="caution">
    <text evidence="1">The sequence shown here is derived from an EMBL/GenBank/DDBJ whole genome shotgun (WGS) entry which is preliminary data.</text>
</comment>
<accession>A0A0Q9Y495</accession>